<dbReference type="Proteomes" id="UP001255416">
    <property type="component" value="Unassembled WGS sequence"/>
</dbReference>
<dbReference type="Gene3D" id="2.10.150.10">
    <property type="entry name" value="Urease, beta subunit"/>
    <property type="match status" value="1"/>
</dbReference>
<evidence type="ECO:0000313" key="2">
    <source>
        <dbReference type="EMBL" id="MDU9004555.1"/>
    </source>
</evidence>
<dbReference type="RefSeq" id="WP_316776364.1">
    <property type="nucleotide sequence ID" value="NZ_JASMWN010000008.1"/>
</dbReference>
<sequence>MPKLANPSFAGDERLDITIGTAVRFVPCRRGEVPLFPLVGNRLAPGFIQSVMGKLD</sequence>
<dbReference type="GO" id="GO:0009039">
    <property type="term" value="F:urease activity"/>
    <property type="evidence" value="ECO:0007669"/>
    <property type="project" value="UniProtKB-EC"/>
</dbReference>
<protein>
    <submittedName>
        <fullName evidence="2">Urease subunit beta</fullName>
        <ecNumber evidence="2">3.5.1.5</ecNumber>
    </submittedName>
</protein>
<dbReference type="InterPro" id="IPR036461">
    <property type="entry name" value="Urease_betasu_sf"/>
</dbReference>
<accession>A0ABU3VEV9</accession>
<reference evidence="3" key="1">
    <citation type="submission" date="2023-05" db="EMBL/GenBank/DDBJ databases">
        <title>Sedimentitalea sp. nov. JM2-8.</title>
        <authorList>
            <person name="Huang J."/>
        </authorList>
    </citation>
    <scope>NUCLEOTIDE SEQUENCE [LARGE SCALE GENOMIC DNA]</scope>
    <source>
        <strain evidence="3">KHS03</strain>
    </source>
</reference>
<organism evidence="2 3">
    <name type="scientific">Sedimentitalea todarodis</name>
    <dbReference type="NCBI Taxonomy" id="1631240"/>
    <lineage>
        <taxon>Bacteria</taxon>
        <taxon>Pseudomonadati</taxon>
        <taxon>Pseudomonadota</taxon>
        <taxon>Alphaproteobacteria</taxon>
        <taxon>Rhodobacterales</taxon>
        <taxon>Paracoccaceae</taxon>
        <taxon>Sedimentitalea</taxon>
    </lineage>
</organism>
<name>A0ABU3VEV9_9RHOB</name>
<keyword evidence="3" id="KW-1185">Reference proteome</keyword>
<keyword evidence="1 2" id="KW-0378">Hydrolase</keyword>
<gene>
    <name evidence="2" type="ORF">QO231_11915</name>
</gene>
<evidence type="ECO:0000313" key="3">
    <source>
        <dbReference type="Proteomes" id="UP001255416"/>
    </source>
</evidence>
<proteinExistence type="predicted"/>
<dbReference type="EC" id="3.5.1.5" evidence="2"/>
<comment type="caution">
    <text evidence="2">The sequence shown here is derived from an EMBL/GenBank/DDBJ whole genome shotgun (WGS) entry which is preliminary data.</text>
</comment>
<dbReference type="Pfam" id="PF00699">
    <property type="entry name" value="Urease_beta"/>
    <property type="match status" value="1"/>
</dbReference>
<evidence type="ECO:0000256" key="1">
    <source>
        <dbReference type="ARBA" id="ARBA00022801"/>
    </source>
</evidence>
<dbReference type="SUPFAM" id="SSF51278">
    <property type="entry name" value="Urease, beta-subunit"/>
    <property type="match status" value="1"/>
</dbReference>
<dbReference type="InterPro" id="IPR002019">
    <property type="entry name" value="Urease_beta-like"/>
</dbReference>
<dbReference type="EMBL" id="JASMWN010000008">
    <property type="protein sequence ID" value="MDU9004555.1"/>
    <property type="molecule type" value="Genomic_DNA"/>
</dbReference>